<proteinExistence type="predicted"/>
<comment type="caution">
    <text evidence="4">The sequence shown here is derived from an EMBL/GenBank/DDBJ whole genome shotgun (WGS) entry which is preliminary data.</text>
</comment>
<dbReference type="SUPFAM" id="SSF110857">
    <property type="entry name" value="Gamma-glutamyl cyclotransferase-like"/>
    <property type="match status" value="1"/>
</dbReference>
<evidence type="ECO:0000313" key="4">
    <source>
        <dbReference type="EMBL" id="MPV86249.1"/>
    </source>
</evidence>
<reference evidence="4 5" key="1">
    <citation type="submission" date="2019-10" db="EMBL/GenBank/DDBJ databases">
        <title>Cardiobacteriales fam. a chemoheterotrophic member of the order Cardiobacteriales, and proposal of Cardiobacteriales fam. nov.</title>
        <authorList>
            <person name="Wang C."/>
        </authorList>
    </citation>
    <scope>NUCLEOTIDE SEQUENCE [LARGE SCALE GENOMIC DNA]</scope>
    <source>
        <strain evidence="4 5">ML27</strain>
    </source>
</reference>
<accession>A0A6N7EXY4</accession>
<dbReference type="PANTHER" id="PTHR31544">
    <property type="entry name" value="AIG2-LIKE PROTEIN D"/>
    <property type="match status" value="1"/>
</dbReference>
<protein>
    <recommendedName>
        <fullName evidence="2">Putative gamma-glutamylcyclotransferase</fullName>
    </recommendedName>
</protein>
<dbReference type="InParanoid" id="A0A6N7EXY4"/>
<dbReference type="Pfam" id="PF06094">
    <property type="entry name" value="GGACT"/>
    <property type="match status" value="1"/>
</dbReference>
<organism evidence="4 5">
    <name type="scientific">Ostreibacterium oceani</name>
    <dbReference type="NCBI Taxonomy" id="2654998"/>
    <lineage>
        <taxon>Bacteria</taxon>
        <taxon>Pseudomonadati</taxon>
        <taxon>Pseudomonadota</taxon>
        <taxon>Gammaproteobacteria</taxon>
        <taxon>Cardiobacteriales</taxon>
        <taxon>Ostreibacteriaceae</taxon>
        <taxon>Ostreibacterium</taxon>
    </lineage>
</organism>
<evidence type="ECO:0000256" key="2">
    <source>
        <dbReference type="ARBA" id="ARBA00030602"/>
    </source>
</evidence>
<keyword evidence="1 4" id="KW-0808">Transferase</keyword>
<dbReference type="RefSeq" id="WP_152810249.1">
    <property type="nucleotide sequence ID" value="NZ_WHNW01000005.1"/>
</dbReference>
<dbReference type="Gene3D" id="3.10.490.10">
    <property type="entry name" value="Gamma-glutamyl cyclotransferase-like"/>
    <property type="match status" value="1"/>
</dbReference>
<dbReference type="GO" id="GO:0016740">
    <property type="term" value="F:transferase activity"/>
    <property type="evidence" value="ECO:0007669"/>
    <property type="project" value="UniProtKB-KW"/>
</dbReference>
<keyword evidence="5" id="KW-1185">Reference proteome</keyword>
<dbReference type="InterPro" id="IPR013024">
    <property type="entry name" value="GGCT-like"/>
</dbReference>
<gene>
    <name evidence="4" type="ORF">GCU85_05830</name>
</gene>
<evidence type="ECO:0000259" key="3">
    <source>
        <dbReference type="Pfam" id="PF06094"/>
    </source>
</evidence>
<dbReference type="PANTHER" id="PTHR31544:SF2">
    <property type="entry name" value="AIG2-LIKE PROTEIN D"/>
    <property type="match status" value="1"/>
</dbReference>
<dbReference type="CDD" id="cd06661">
    <property type="entry name" value="GGCT_like"/>
    <property type="match status" value="1"/>
</dbReference>
<feature type="domain" description="Gamma-glutamylcyclotransferase AIG2-like" evidence="3">
    <location>
        <begin position="4"/>
        <end position="107"/>
    </location>
</feature>
<dbReference type="InterPro" id="IPR045038">
    <property type="entry name" value="AIG2-like"/>
</dbReference>
<evidence type="ECO:0000256" key="1">
    <source>
        <dbReference type="ARBA" id="ARBA00022679"/>
    </source>
</evidence>
<dbReference type="InterPro" id="IPR009288">
    <property type="entry name" value="AIG2-like_dom"/>
</dbReference>
<dbReference type="EMBL" id="WHNW01000005">
    <property type="protein sequence ID" value="MPV86249.1"/>
    <property type="molecule type" value="Genomic_DNA"/>
</dbReference>
<dbReference type="AlphaFoldDB" id="A0A6N7EXY4"/>
<dbReference type="Proteomes" id="UP000471298">
    <property type="component" value="Unassembled WGS sequence"/>
</dbReference>
<sequence length="110" mass="12221">MERLFVYGTLAPGRPNHHVLEDIPGHWDRAILKGKLLDEGWGSAQGFPGIVPSDEGEGVEGFVFSSDQLSKHWSMLDEFEGTGYQRQRVQVKIESGEVIEAYVYALNTAA</sequence>
<dbReference type="InterPro" id="IPR036568">
    <property type="entry name" value="GGCT-like_sf"/>
</dbReference>
<name>A0A6N7EXY4_9GAMM</name>
<evidence type="ECO:0000313" key="5">
    <source>
        <dbReference type="Proteomes" id="UP000471298"/>
    </source>
</evidence>